<keyword evidence="3" id="KW-1185">Reference proteome</keyword>
<protein>
    <submittedName>
        <fullName evidence="2">Uncharacterized protein</fullName>
    </submittedName>
</protein>
<evidence type="ECO:0000313" key="3">
    <source>
        <dbReference type="Proteomes" id="UP001195769"/>
    </source>
</evidence>
<feature type="region of interest" description="Disordered" evidence="1">
    <location>
        <begin position="1"/>
        <end position="92"/>
    </location>
</feature>
<evidence type="ECO:0000313" key="2">
    <source>
        <dbReference type="EMBL" id="KAG1895808.1"/>
    </source>
</evidence>
<name>A0AAD4DX71_9AGAM</name>
<sequence>MPPRILASPKKKWAKRKDVLATPMQEQEGSTSLDSTVPVHPWAPEPPRGKGRGCHPKVAPPPYTSSATTNVPNTSHADVSTVEPLQPLNPLF</sequence>
<organism evidence="2 3">
    <name type="scientific">Suillus fuscotomentosus</name>
    <dbReference type="NCBI Taxonomy" id="1912939"/>
    <lineage>
        <taxon>Eukaryota</taxon>
        <taxon>Fungi</taxon>
        <taxon>Dikarya</taxon>
        <taxon>Basidiomycota</taxon>
        <taxon>Agaricomycotina</taxon>
        <taxon>Agaricomycetes</taxon>
        <taxon>Agaricomycetidae</taxon>
        <taxon>Boletales</taxon>
        <taxon>Suillineae</taxon>
        <taxon>Suillaceae</taxon>
        <taxon>Suillus</taxon>
    </lineage>
</organism>
<feature type="compositionally biased region" description="Polar residues" evidence="1">
    <location>
        <begin position="64"/>
        <end position="78"/>
    </location>
</feature>
<evidence type="ECO:0000256" key="1">
    <source>
        <dbReference type="SAM" id="MobiDB-lite"/>
    </source>
</evidence>
<feature type="compositionally biased region" description="Polar residues" evidence="1">
    <location>
        <begin position="24"/>
        <end position="35"/>
    </location>
</feature>
<dbReference type="RefSeq" id="XP_041221384.1">
    <property type="nucleotide sequence ID" value="XM_041367826.1"/>
</dbReference>
<proteinExistence type="predicted"/>
<gene>
    <name evidence="2" type="ORF">F5891DRAFT_1193820</name>
</gene>
<dbReference type="AlphaFoldDB" id="A0AAD4DX71"/>
<accession>A0AAD4DX71</accession>
<dbReference type="GeneID" id="64662124"/>
<comment type="caution">
    <text evidence="2">The sequence shown here is derived from an EMBL/GenBank/DDBJ whole genome shotgun (WGS) entry which is preliminary data.</text>
</comment>
<reference evidence="2" key="1">
    <citation type="journal article" date="2020" name="New Phytol.">
        <title>Comparative genomics reveals dynamic genome evolution in host specialist ectomycorrhizal fungi.</title>
        <authorList>
            <person name="Lofgren L.A."/>
            <person name="Nguyen N.H."/>
            <person name="Vilgalys R."/>
            <person name="Ruytinx J."/>
            <person name="Liao H.L."/>
            <person name="Branco S."/>
            <person name="Kuo A."/>
            <person name="LaButti K."/>
            <person name="Lipzen A."/>
            <person name="Andreopoulos W."/>
            <person name="Pangilinan J."/>
            <person name="Riley R."/>
            <person name="Hundley H."/>
            <person name="Na H."/>
            <person name="Barry K."/>
            <person name="Grigoriev I.V."/>
            <person name="Stajich J.E."/>
            <person name="Kennedy P.G."/>
        </authorList>
    </citation>
    <scope>NUCLEOTIDE SEQUENCE</scope>
    <source>
        <strain evidence="2">FC203</strain>
    </source>
</reference>
<dbReference type="EMBL" id="JABBWK010000062">
    <property type="protein sequence ID" value="KAG1895808.1"/>
    <property type="molecule type" value="Genomic_DNA"/>
</dbReference>
<dbReference type="Proteomes" id="UP001195769">
    <property type="component" value="Unassembled WGS sequence"/>
</dbReference>